<dbReference type="AlphaFoldDB" id="A0AAD9V3T6"/>
<dbReference type="GO" id="GO:0071028">
    <property type="term" value="P:nuclear mRNA surveillance"/>
    <property type="evidence" value="ECO:0007669"/>
    <property type="project" value="TreeGrafter"/>
</dbReference>
<evidence type="ECO:0000256" key="8">
    <source>
        <dbReference type="ARBA" id="ARBA00023242"/>
    </source>
</evidence>
<evidence type="ECO:0000256" key="7">
    <source>
        <dbReference type="ARBA" id="ARBA00022884"/>
    </source>
</evidence>
<comment type="subcellular location">
    <subcellularLocation>
        <location evidence="2">Cytoplasm</location>
    </subcellularLocation>
    <subcellularLocation>
        <location evidence="1">Nucleus</location>
    </subcellularLocation>
</comment>
<dbReference type="GO" id="GO:0000176">
    <property type="term" value="C:nuclear exosome (RNase complex)"/>
    <property type="evidence" value="ECO:0007669"/>
    <property type="project" value="TreeGrafter"/>
</dbReference>
<dbReference type="GO" id="GO:0016075">
    <property type="term" value="P:rRNA catabolic process"/>
    <property type="evidence" value="ECO:0007669"/>
    <property type="project" value="TreeGrafter"/>
</dbReference>
<dbReference type="InterPro" id="IPR050080">
    <property type="entry name" value="RNase_PH"/>
</dbReference>
<dbReference type="PANTHER" id="PTHR11953">
    <property type="entry name" value="EXOSOME COMPLEX COMPONENT"/>
    <property type="match status" value="1"/>
</dbReference>
<evidence type="ECO:0000259" key="9">
    <source>
        <dbReference type="Pfam" id="PF01138"/>
    </source>
</evidence>
<evidence type="ECO:0000256" key="4">
    <source>
        <dbReference type="ARBA" id="ARBA00022490"/>
    </source>
</evidence>
<dbReference type="Gene3D" id="3.30.230.70">
    <property type="entry name" value="GHMP Kinase, N-terminal domain"/>
    <property type="match status" value="1"/>
</dbReference>
<dbReference type="GO" id="GO:0034475">
    <property type="term" value="P:U4 snRNA 3'-end processing"/>
    <property type="evidence" value="ECO:0007669"/>
    <property type="project" value="TreeGrafter"/>
</dbReference>
<reference evidence="10" key="1">
    <citation type="journal article" date="2023" name="G3 (Bethesda)">
        <title>Whole genome assembly and annotation of the endangered Caribbean coral Acropora cervicornis.</title>
        <authorList>
            <person name="Selwyn J.D."/>
            <person name="Vollmer S.V."/>
        </authorList>
    </citation>
    <scope>NUCLEOTIDE SEQUENCE</scope>
    <source>
        <strain evidence="10">K2</strain>
    </source>
</reference>
<keyword evidence="4" id="KW-0963">Cytoplasm</keyword>
<accession>A0AAD9V3T6</accession>
<comment type="similarity">
    <text evidence="3">Belongs to the RNase PH family.</text>
</comment>
<dbReference type="GO" id="GO:0071051">
    <property type="term" value="P:poly(A)-dependent snoRNA 3'-end processing"/>
    <property type="evidence" value="ECO:0007669"/>
    <property type="project" value="TreeGrafter"/>
</dbReference>
<protein>
    <submittedName>
        <fullName evidence="10">Exosome complex component MTR3</fullName>
    </submittedName>
</protein>
<keyword evidence="6" id="KW-0271">Exosome</keyword>
<dbReference type="InterPro" id="IPR027408">
    <property type="entry name" value="PNPase/RNase_PH_dom_sf"/>
</dbReference>
<keyword evidence="8" id="KW-0539">Nucleus</keyword>
<feature type="domain" description="Exoribonuclease phosphorolytic" evidence="9">
    <location>
        <begin position="30"/>
        <end position="106"/>
    </location>
</feature>
<sequence>MKPLITTKFGIEKHNDYFYAKLSLITLLLFRYGPRESSKQQEFSQKDSEEKEFSSFIVQALEPALCLDKFPKAQVDIFITVIENDGNALSAGVLCASVALGEAGVEMYDLVSSCSLVQKGVTSIMDPTFEEVIRCLNTCSVAYESRICFECKPL</sequence>
<evidence type="ECO:0000256" key="3">
    <source>
        <dbReference type="ARBA" id="ARBA00006678"/>
    </source>
</evidence>
<evidence type="ECO:0000256" key="2">
    <source>
        <dbReference type="ARBA" id="ARBA00004496"/>
    </source>
</evidence>
<evidence type="ECO:0000256" key="6">
    <source>
        <dbReference type="ARBA" id="ARBA00022835"/>
    </source>
</evidence>
<dbReference type="GO" id="GO:0005730">
    <property type="term" value="C:nucleolus"/>
    <property type="evidence" value="ECO:0007669"/>
    <property type="project" value="TreeGrafter"/>
</dbReference>
<name>A0AAD9V3T6_ACRCE</name>
<organism evidence="10 11">
    <name type="scientific">Acropora cervicornis</name>
    <name type="common">Staghorn coral</name>
    <dbReference type="NCBI Taxonomy" id="6130"/>
    <lineage>
        <taxon>Eukaryota</taxon>
        <taxon>Metazoa</taxon>
        <taxon>Cnidaria</taxon>
        <taxon>Anthozoa</taxon>
        <taxon>Hexacorallia</taxon>
        <taxon>Scleractinia</taxon>
        <taxon>Astrocoeniina</taxon>
        <taxon>Acroporidae</taxon>
        <taxon>Acropora</taxon>
    </lineage>
</organism>
<dbReference type="GO" id="GO:0003723">
    <property type="term" value="F:RNA binding"/>
    <property type="evidence" value="ECO:0007669"/>
    <property type="project" value="UniProtKB-KW"/>
</dbReference>
<reference evidence="10" key="2">
    <citation type="journal article" date="2023" name="Science">
        <title>Genomic signatures of disease resistance in endangered staghorn corals.</title>
        <authorList>
            <person name="Vollmer S.V."/>
            <person name="Selwyn J.D."/>
            <person name="Despard B.A."/>
            <person name="Roesel C.L."/>
        </authorList>
    </citation>
    <scope>NUCLEOTIDE SEQUENCE</scope>
    <source>
        <strain evidence="10">K2</strain>
    </source>
</reference>
<dbReference type="InterPro" id="IPR020568">
    <property type="entry name" value="Ribosomal_Su5_D2-typ_SF"/>
</dbReference>
<dbReference type="InterPro" id="IPR001247">
    <property type="entry name" value="ExoRNase_PH_dom1"/>
</dbReference>
<dbReference type="EMBL" id="JARQWQ010000037">
    <property type="protein sequence ID" value="KAK2560102.1"/>
    <property type="molecule type" value="Genomic_DNA"/>
</dbReference>
<proteinExistence type="inferred from homology"/>
<dbReference type="SUPFAM" id="SSF54211">
    <property type="entry name" value="Ribosomal protein S5 domain 2-like"/>
    <property type="match status" value="1"/>
</dbReference>
<dbReference type="PANTHER" id="PTHR11953:SF2">
    <property type="entry name" value="EXOSOME COMPLEX COMPONENT MTR3"/>
    <property type="match status" value="1"/>
</dbReference>
<keyword evidence="11" id="KW-1185">Reference proteome</keyword>
<dbReference type="GO" id="GO:0006364">
    <property type="term" value="P:rRNA processing"/>
    <property type="evidence" value="ECO:0007669"/>
    <property type="project" value="UniProtKB-KW"/>
</dbReference>
<evidence type="ECO:0000256" key="5">
    <source>
        <dbReference type="ARBA" id="ARBA00022552"/>
    </source>
</evidence>
<comment type="caution">
    <text evidence="10">The sequence shown here is derived from an EMBL/GenBank/DDBJ whole genome shotgun (WGS) entry which is preliminary data.</text>
</comment>
<keyword evidence="7" id="KW-0694">RNA-binding</keyword>
<evidence type="ECO:0000313" key="11">
    <source>
        <dbReference type="Proteomes" id="UP001249851"/>
    </source>
</evidence>
<gene>
    <name evidence="10" type="ORF">P5673_017063</name>
</gene>
<dbReference type="GO" id="GO:0000177">
    <property type="term" value="C:cytoplasmic exosome (RNase complex)"/>
    <property type="evidence" value="ECO:0007669"/>
    <property type="project" value="TreeGrafter"/>
</dbReference>
<dbReference type="Proteomes" id="UP001249851">
    <property type="component" value="Unassembled WGS sequence"/>
</dbReference>
<evidence type="ECO:0000313" key="10">
    <source>
        <dbReference type="EMBL" id="KAK2560102.1"/>
    </source>
</evidence>
<dbReference type="Pfam" id="PF01138">
    <property type="entry name" value="RNase_PH"/>
    <property type="match status" value="1"/>
</dbReference>
<keyword evidence="5" id="KW-0698">rRNA processing</keyword>
<evidence type="ECO:0000256" key="1">
    <source>
        <dbReference type="ARBA" id="ARBA00004123"/>
    </source>
</evidence>